<reference evidence="1 2" key="1">
    <citation type="submission" date="2022-01" db="EMBL/GenBank/DDBJ databases">
        <title>Lysobacter chinensis sp. nov., a bacterium isolated from cow dung compost.</title>
        <authorList>
            <person name="Liu Y."/>
        </authorList>
    </citation>
    <scope>NUCLEOTIDE SEQUENCE [LARGE SCALE GENOMIC DNA]</scope>
    <source>
        <strain evidence="1 2">TLK-CK17</strain>
    </source>
</reference>
<sequence>MFTSGSASPGLRHEIIEITMMAGEEVTGGRHMFVIIDRNVTFGSLFADSGVNA</sequence>
<comment type="caution">
    <text evidence="1">The sequence shown here is derived from an EMBL/GenBank/DDBJ whole genome shotgun (WGS) entry which is preliminary data.</text>
</comment>
<reference evidence="2" key="2">
    <citation type="submission" date="2022-01" db="EMBL/GenBank/DDBJ databases">
        <title>Lysobacter chinensis sp. nov., a bacterium isolated from cow dung compost.</title>
        <authorList>
            <person name="Zhou L.Y."/>
        </authorList>
    </citation>
    <scope>NUCLEOTIDE SEQUENCE [LARGE SCALE GENOMIC DNA]</scope>
    <source>
        <strain evidence="2">TLK-CK17</strain>
    </source>
</reference>
<name>A0ABS9HYN8_9GAMM</name>
<dbReference type="Proteomes" id="UP001430796">
    <property type="component" value="Unassembled WGS sequence"/>
</dbReference>
<dbReference type="EMBL" id="JAKJPO010000014">
    <property type="protein sequence ID" value="MCF7223279.1"/>
    <property type="molecule type" value="Genomic_DNA"/>
</dbReference>
<evidence type="ECO:0000313" key="1">
    <source>
        <dbReference type="EMBL" id="MCF7223279.1"/>
    </source>
</evidence>
<proteinExistence type="predicted"/>
<gene>
    <name evidence="1" type="ORF">L3V18_15995</name>
</gene>
<organism evidence="1 2">
    <name type="scientific">Marilutibacter chinensis</name>
    <dbReference type="NCBI Taxonomy" id="2912247"/>
    <lineage>
        <taxon>Bacteria</taxon>
        <taxon>Pseudomonadati</taxon>
        <taxon>Pseudomonadota</taxon>
        <taxon>Gammaproteobacteria</taxon>
        <taxon>Lysobacterales</taxon>
        <taxon>Lysobacteraceae</taxon>
        <taxon>Marilutibacter</taxon>
    </lineage>
</organism>
<keyword evidence="2" id="KW-1185">Reference proteome</keyword>
<accession>A0ABS9HYN8</accession>
<evidence type="ECO:0000313" key="2">
    <source>
        <dbReference type="Proteomes" id="UP001430796"/>
    </source>
</evidence>
<protein>
    <submittedName>
        <fullName evidence="1">Uncharacterized protein</fullName>
    </submittedName>
</protein>
<reference evidence="1 2" key="3">
    <citation type="submission" date="2022-01" db="EMBL/GenBank/DDBJ databases">
        <authorList>
            <person name="Zhou L.Y."/>
        </authorList>
    </citation>
    <scope>NUCLEOTIDE SEQUENCE [LARGE SCALE GENOMIC DNA]</scope>
    <source>
        <strain evidence="1 2">TLK-CK17</strain>
    </source>
</reference>